<gene>
    <name evidence="2" type="ORF">K0T92_01840</name>
</gene>
<accession>A0ABS7D2S1</accession>
<keyword evidence="1" id="KW-0472">Membrane</keyword>
<dbReference type="EMBL" id="JAHZIJ010000001">
    <property type="protein sequence ID" value="MBW7473483.1"/>
    <property type="molecule type" value="Genomic_DNA"/>
</dbReference>
<evidence type="ECO:0000313" key="3">
    <source>
        <dbReference type="Proteomes" id="UP000812277"/>
    </source>
</evidence>
<feature type="transmembrane region" description="Helical" evidence="1">
    <location>
        <begin position="12"/>
        <end position="31"/>
    </location>
</feature>
<name>A0ABS7D2S1_9BACL</name>
<evidence type="ECO:0000256" key="1">
    <source>
        <dbReference type="SAM" id="Phobius"/>
    </source>
</evidence>
<dbReference type="Proteomes" id="UP000812277">
    <property type="component" value="Unassembled WGS sequence"/>
</dbReference>
<keyword evidence="3" id="KW-1185">Reference proteome</keyword>
<comment type="caution">
    <text evidence="2">The sequence shown here is derived from an EMBL/GenBank/DDBJ whole genome shotgun (WGS) entry which is preliminary data.</text>
</comment>
<reference evidence="2 3" key="1">
    <citation type="submission" date="2021-07" db="EMBL/GenBank/DDBJ databases">
        <title>Paenibacillus radiodurans sp. nov., isolated from the southeastern edge of Tengger Desert.</title>
        <authorList>
            <person name="Zhang G."/>
        </authorList>
    </citation>
    <scope>NUCLEOTIDE SEQUENCE [LARGE SCALE GENOMIC DNA]</scope>
    <source>
        <strain evidence="2 3">DT7-4</strain>
    </source>
</reference>
<organism evidence="2 3">
    <name type="scientific">Paenibacillus oenotherae</name>
    <dbReference type="NCBI Taxonomy" id="1435645"/>
    <lineage>
        <taxon>Bacteria</taxon>
        <taxon>Bacillati</taxon>
        <taxon>Bacillota</taxon>
        <taxon>Bacilli</taxon>
        <taxon>Bacillales</taxon>
        <taxon>Paenibacillaceae</taxon>
        <taxon>Paenibacillus</taxon>
    </lineage>
</organism>
<protein>
    <submittedName>
        <fullName evidence="2">Uncharacterized protein</fullName>
    </submittedName>
</protein>
<keyword evidence="1" id="KW-1133">Transmembrane helix</keyword>
<evidence type="ECO:0000313" key="2">
    <source>
        <dbReference type="EMBL" id="MBW7473483.1"/>
    </source>
</evidence>
<sequence length="308" mass="34651">MEKRLTRTEMLFSFGFLFMLVVAVGAFFYGVQIGSDKTESKLIEQTKHLSSTKGGAVTAYQQQDLVSFYHTVFLPYREFQTEWFQSLHKMSSQQLADTSSALKELSSLAKQKYKEAETASVPKTSPLLEQAQLQFLKGLKMFQEAADRGAVSAKELSNAELLSALKQDAYYVEGVKHAMGGQQNYYDAMLQWASSVNPNIPNVIATSDVLEINQWKSLPLVVKNKLMAQQLNTRKQLASFYPQDLTSRVDEFILAGQANKMKMKTIDAIVDLLISTEAVRSGDFSGSKAQLYTKELLPQLPFFYPEKE</sequence>
<keyword evidence="1" id="KW-0812">Transmembrane</keyword>
<proteinExistence type="predicted"/>
<dbReference type="RefSeq" id="WP_219870710.1">
    <property type="nucleotide sequence ID" value="NZ_JAHZIJ010000001.1"/>
</dbReference>